<dbReference type="EMBL" id="LSDK01000021">
    <property type="protein sequence ID" value="KXB77968.1"/>
    <property type="molecule type" value="Genomic_DNA"/>
</dbReference>
<dbReference type="PATRIC" id="fig|322095.3.peg.307"/>
<evidence type="ECO:0000256" key="2">
    <source>
        <dbReference type="ARBA" id="ARBA00007110"/>
    </source>
</evidence>
<comment type="function">
    <text evidence="10">Catalyzes the synthesis of alpha-ribazole-5'-phosphate from nicotinate mononucleotide (NAMN) and 5,6-dimethylbenzimidazole (DMB).</text>
</comment>
<dbReference type="Pfam" id="PF02277">
    <property type="entry name" value="DBI_PRT"/>
    <property type="match status" value="1"/>
</dbReference>
<evidence type="ECO:0000256" key="5">
    <source>
        <dbReference type="ARBA" id="ARBA00022573"/>
    </source>
</evidence>
<keyword evidence="6 10" id="KW-0328">Glycosyltransferase</keyword>
<dbReference type="AlphaFoldDB" id="A0A134BDG6"/>
<dbReference type="OrthoDB" id="9781491at2"/>
<evidence type="ECO:0000256" key="10">
    <source>
        <dbReference type="HAMAP-Rule" id="MF_00230"/>
    </source>
</evidence>
<dbReference type="CDD" id="cd02439">
    <property type="entry name" value="DMB-PRT_CobT"/>
    <property type="match status" value="1"/>
</dbReference>
<dbReference type="PANTHER" id="PTHR43463:SF1">
    <property type="entry name" value="NICOTINATE-NUCLEOTIDE--DIMETHYLBENZIMIDAZOLE PHOSPHORIBOSYLTRANSFERASE"/>
    <property type="match status" value="1"/>
</dbReference>
<dbReference type="InterPro" id="IPR017846">
    <property type="entry name" value="Nict_dMeBzImd_PRibTrfase_bact"/>
</dbReference>
<dbReference type="NCBIfam" id="TIGR03160">
    <property type="entry name" value="cobT_DBIPRT"/>
    <property type="match status" value="1"/>
</dbReference>
<dbReference type="GO" id="GO:0008939">
    <property type="term" value="F:nicotinate-nucleotide-dimethylbenzimidazole phosphoribosyltransferase activity"/>
    <property type="evidence" value="ECO:0007669"/>
    <property type="project" value="UniProtKB-UniRule"/>
</dbReference>
<dbReference type="FunFam" id="3.40.50.10210:FF:000001">
    <property type="entry name" value="Nicotinate-nucleotide--dimethylbenzimidazole phosphoribosyltransferase"/>
    <property type="match status" value="1"/>
</dbReference>
<comment type="pathway">
    <text evidence="1 10">Nucleoside biosynthesis; alpha-ribazole biosynthesis; alpha-ribazole from 5,6-dimethylbenzimidazole: step 1/2.</text>
</comment>
<evidence type="ECO:0000256" key="4">
    <source>
        <dbReference type="ARBA" id="ARBA00015486"/>
    </source>
</evidence>
<keyword evidence="12" id="KW-1185">Reference proteome</keyword>
<keyword evidence="7 10" id="KW-0808">Transferase</keyword>
<dbReference type="SUPFAM" id="SSF52733">
    <property type="entry name" value="Nicotinate mononucleotide:5,6-dimethylbenzimidazole phosphoribosyltransferase (CobT)"/>
    <property type="match status" value="1"/>
</dbReference>
<protein>
    <recommendedName>
        <fullName evidence="4 10">Nicotinate-nucleotide--dimethylbenzimidazole phosphoribosyltransferase</fullName>
        <shortName evidence="10">NN:DBI PRT</shortName>
        <ecNumber evidence="3 10">2.4.2.21</ecNumber>
    </recommendedName>
    <alternativeName>
        <fullName evidence="8 10">N(1)-alpha-phosphoribosyltransferase</fullName>
    </alternativeName>
</protein>
<evidence type="ECO:0000256" key="7">
    <source>
        <dbReference type="ARBA" id="ARBA00022679"/>
    </source>
</evidence>
<dbReference type="Proteomes" id="UP000070224">
    <property type="component" value="Unassembled WGS sequence"/>
</dbReference>
<dbReference type="GO" id="GO:0009236">
    <property type="term" value="P:cobalamin biosynthetic process"/>
    <property type="evidence" value="ECO:0007669"/>
    <property type="project" value="UniProtKB-UniRule"/>
</dbReference>
<organism evidence="11 12">
    <name type="scientific">Porphyromonas somerae</name>
    <dbReference type="NCBI Taxonomy" id="322095"/>
    <lineage>
        <taxon>Bacteria</taxon>
        <taxon>Pseudomonadati</taxon>
        <taxon>Bacteroidota</taxon>
        <taxon>Bacteroidia</taxon>
        <taxon>Bacteroidales</taxon>
        <taxon>Porphyromonadaceae</taxon>
        <taxon>Porphyromonas</taxon>
    </lineage>
</organism>
<reference evidence="12" key="1">
    <citation type="submission" date="2016-01" db="EMBL/GenBank/DDBJ databases">
        <authorList>
            <person name="Mitreva M."/>
            <person name="Pepin K.H."/>
            <person name="Mihindukulasuriya K.A."/>
            <person name="Fulton R."/>
            <person name="Fronick C."/>
            <person name="O'Laughlin M."/>
            <person name="Miner T."/>
            <person name="Herter B."/>
            <person name="Rosa B.A."/>
            <person name="Cordes M."/>
            <person name="Tomlinson C."/>
            <person name="Wollam A."/>
            <person name="Palsikar V.B."/>
            <person name="Mardis E.R."/>
            <person name="Wilson R.K."/>
        </authorList>
    </citation>
    <scope>NUCLEOTIDE SEQUENCE [LARGE SCALE GENOMIC DNA]</scope>
    <source>
        <strain evidence="12">KA00683</strain>
    </source>
</reference>
<dbReference type="HAMAP" id="MF_00230">
    <property type="entry name" value="CobT"/>
    <property type="match status" value="1"/>
</dbReference>
<comment type="caution">
    <text evidence="11">The sequence shown here is derived from an EMBL/GenBank/DDBJ whole genome shotgun (WGS) entry which is preliminary data.</text>
</comment>
<dbReference type="InterPro" id="IPR003200">
    <property type="entry name" value="Nict_dMeBzImd_PRibTrfase"/>
</dbReference>
<accession>A0A134BDG6</accession>
<evidence type="ECO:0000256" key="9">
    <source>
        <dbReference type="ARBA" id="ARBA00047340"/>
    </source>
</evidence>
<name>A0A134BDG6_9PORP</name>
<dbReference type="PANTHER" id="PTHR43463">
    <property type="entry name" value="NICOTINATE-NUCLEOTIDE--DIMETHYLBENZIMIDAZOLE PHOSPHORIBOSYLTRANSFERASE"/>
    <property type="match status" value="1"/>
</dbReference>
<evidence type="ECO:0000256" key="1">
    <source>
        <dbReference type="ARBA" id="ARBA00005049"/>
    </source>
</evidence>
<evidence type="ECO:0000313" key="11">
    <source>
        <dbReference type="EMBL" id="KXB77968.1"/>
    </source>
</evidence>
<proteinExistence type="inferred from homology"/>
<feature type="active site" description="Proton acceptor" evidence="10">
    <location>
        <position position="313"/>
    </location>
</feature>
<comment type="catalytic activity">
    <reaction evidence="9 10">
        <text>5,6-dimethylbenzimidazole + nicotinate beta-D-ribonucleotide = alpha-ribazole 5'-phosphate + nicotinate + H(+)</text>
        <dbReference type="Rhea" id="RHEA:11196"/>
        <dbReference type="ChEBI" id="CHEBI:15378"/>
        <dbReference type="ChEBI" id="CHEBI:15890"/>
        <dbReference type="ChEBI" id="CHEBI:32544"/>
        <dbReference type="ChEBI" id="CHEBI:57502"/>
        <dbReference type="ChEBI" id="CHEBI:57918"/>
        <dbReference type="EC" id="2.4.2.21"/>
    </reaction>
</comment>
<dbReference type="NCBIfam" id="NF000996">
    <property type="entry name" value="PRK00105.1"/>
    <property type="match status" value="1"/>
</dbReference>
<dbReference type="EC" id="2.4.2.21" evidence="3 10"/>
<comment type="similarity">
    <text evidence="2 10">Belongs to the CobT family.</text>
</comment>
<sequence>MQDFDIRPIPEEEIYRAQCYIDQIAKPLGAMGKLETLAARLAALQDTLQPSLSPREHFVFAADHGIETEGVSKSPREVTHQVVYSMLRGGAGICFLCRQHDFALHIVDVGVDHEFPLEGTALIHRKIRRGTRSFLHESAMTEEEVDRAISIGVVSVDEAVERGCKLLSFGEMGIANTSTSALWMYYLTDLPLEECVGRGSGLDYDGVQHKLAILRQAVDNYRGPVDAEAILRYFGGYEMVVTVGAMLRAAERRVAFLVDGFIMTACLLMARALYPAVTDYAFYGHAGDEAGHARLLRYLGADPILRLGMRLGEGTGAICAFPILDSAARMLREMASFTTSGVTDYVSSPE</sequence>
<dbReference type="Gene3D" id="1.10.1610.10">
    <property type="match status" value="1"/>
</dbReference>
<gene>
    <name evidence="10" type="primary">cobT</name>
    <name evidence="11" type="ORF">HMPREF3185_00309</name>
</gene>
<dbReference type="UniPathway" id="UPA00061">
    <property type="reaction ID" value="UER00516"/>
</dbReference>
<evidence type="ECO:0000313" key="12">
    <source>
        <dbReference type="Proteomes" id="UP000070224"/>
    </source>
</evidence>
<dbReference type="STRING" id="322095.HMPREF3185_00309"/>
<evidence type="ECO:0000256" key="3">
    <source>
        <dbReference type="ARBA" id="ARBA00011991"/>
    </source>
</evidence>
<dbReference type="RefSeq" id="WP_044115557.1">
    <property type="nucleotide sequence ID" value="NZ_KQ960414.1"/>
</dbReference>
<dbReference type="InterPro" id="IPR023195">
    <property type="entry name" value="Nict_dMeBzImd_PRibTrfase_N"/>
</dbReference>
<dbReference type="InterPro" id="IPR036087">
    <property type="entry name" value="Nict_dMeBzImd_PRibTrfase_sf"/>
</dbReference>
<evidence type="ECO:0000256" key="8">
    <source>
        <dbReference type="ARBA" id="ARBA00030686"/>
    </source>
</evidence>
<evidence type="ECO:0000256" key="6">
    <source>
        <dbReference type="ARBA" id="ARBA00022676"/>
    </source>
</evidence>
<dbReference type="Gene3D" id="3.40.50.10210">
    <property type="match status" value="1"/>
</dbReference>
<keyword evidence="5 10" id="KW-0169">Cobalamin biosynthesis</keyword>